<accession>A0A2T0AR50</accession>
<dbReference type="AlphaFoldDB" id="A0A2T0AR50"/>
<dbReference type="EMBL" id="PVXM01000031">
    <property type="protein sequence ID" value="PRR71963.1"/>
    <property type="molecule type" value="Genomic_DNA"/>
</dbReference>
<proteinExistence type="predicted"/>
<keyword evidence="2" id="KW-1185">Reference proteome</keyword>
<protein>
    <submittedName>
        <fullName evidence="1">Uncharacterized protein</fullName>
    </submittedName>
</protein>
<organism evidence="1 2">
    <name type="scientific">Neomoorella humiferrea</name>
    <dbReference type="NCBI Taxonomy" id="676965"/>
    <lineage>
        <taxon>Bacteria</taxon>
        <taxon>Bacillati</taxon>
        <taxon>Bacillota</taxon>
        <taxon>Clostridia</taxon>
        <taxon>Neomoorellales</taxon>
        <taxon>Neomoorellaceae</taxon>
        <taxon>Neomoorella</taxon>
    </lineage>
</organism>
<name>A0A2T0AR50_9FIRM</name>
<dbReference type="Proteomes" id="UP000238415">
    <property type="component" value="Unassembled WGS sequence"/>
</dbReference>
<dbReference type="RefSeq" id="WP_106005553.1">
    <property type="nucleotide sequence ID" value="NZ_CP136419.1"/>
</dbReference>
<evidence type="ECO:0000313" key="2">
    <source>
        <dbReference type="Proteomes" id="UP000238415"/>
    </source>
</evidence>
<dbReference type="OrthoDB" id="2339462at2"/>
<comment type="caution">
    <text evidence="1">The sequence shown here is derived from an EMBL/GenBank/DDBJ whole genome shotgun (WGS) entry which is preliminary data.</text>
</comment>
<evidence type="ECO:0000313" key="1">
    <source>
        <dbReference type="EMBL" id="PRR71963.1"/>
    </source>
</evidence>
<reference evidence="1 2" key="1">
    <citation type="submission" date="2018-03" db="EMBL/GenBank/DDBJ databases">
        <title>Genome sequence of Moorella humiferrea DSM 23265.</title>
        <authorList>
            <person name="Poehlein A."/>
            <person name="Daniel R."/>
        </authorList>
    </citation>
    <scope>NUCLEOTIDE SEQUENCE [LARGE SCALE GENOMIC DNA]</scope>
    <source>
        <strain evidence="1 2">DSM 23265</strain>
    </source>
</reference>
<sequence>MPKSFAIRIIKKYRPEETFYLPVQEVIPGSDEASNASYELIKPSFMDGVDKYKAHYELKVMKFGRANGQTFNFYYEPHDFPFYHIHKHSLLYICAKKHVVHGFLSDTGFDKYWPPIQINYADMASLLPPITGAWFCELKQQYVHSAGYFGNHVDKSEEFKKAASSGQISVLYINTSWPPGGPEIRVGITKEGAIIISKNLEFEEDEISLVTHVYETFIAPTQASQIE</sequence>
<gene>
    <name evidence="1" type="ORF">MOHU_15950</name>
</gene>